<evidence type="ECO:0000256" key="3">
    <source>
        <dbReference type="ARBA" id="ARBA00022538"/>
    </source>
</evidence>
<dbReference type="Gene3D" id="1.10.287.70">
    <property type="match status" value="1"/>
</dbReference>
<sequence length="413" mass="46683">MLARKSIIPEEYVLARIAAENLRKPRIRDRLPKARFIAKSGACNLAHKNIREQGRFLQDIFTTLVDLKWRHTLVIFTMSFLCSWLLFAIMWWLVAFAHGDIYAYMEKSAMEKSGLESTVCVTNVSVQVTIGFGGRMMTEECPLAITVLILQNIVGLIINAVMLGCIFMKTAQAHRRAETLIFSRHAVIAVRNGKLCFMFRVGDLRKSMIISASVRIQVVKKTTTPEGEVVPIHQQDIPVDNPIESNNIFLVAPLIICHVIDKRSPLYDISATDLANQDLEVIVILEGVVETTGITTQARTSYIAEEIQWGHRFVSIVTEEEGVYSVDYSKFGNTVRVAAPRCSARELDEKPSILIQTLQKSELSHQNSLRKRNSMRRNNSMRRSNSIRRNNSSLMVPKVQFMTPEGNQCPSES</sequence>
<dbReference type="GO" id="GO:0034220">
    <property type="term" value="P:monoatomic ion transmembrane transport"/>
    <property type="evidence" value="ECO:0007669"/>
    <property type="project" value="UniProtKB-KW"/>
</dbReference>
<evidence type="ECO:0000256" key="4">
    <source>
        <dbReference type="ARBA" id="ARBA00022692"/>
    </source>
</evidence>
<comment type="similarity">
    <text evidence="12">Belongs to the inward rectifier-type potassium channel (TC 1.A.2.1) family.</text>
</comment>
<keyword evidence="3 12" id="KW-0633">Potassium transport</keyword>
<dbReference type="InterPro" id="IPR013518">
    <property type="entry name" value="K_chnl_inward-rec_Kir_cyto"/>
</dbReference>
<evidence type="ECO:0000256" key="9">
    <source>
        <dbReference type="ARBA" id="ARBA00023136"/>
    </source>
</evidence>
<accession>A0ABQ0EWK4</accession>
<evidence type="ECO:0000256" key="14">
    <source>
        <dbReference type="SAM" id="Phobius"/>
    </source>
</evidence>
<comment type="catalytic activity">
    <reaction evidence="11">
        <text>K(+)(in) = K(+)(out)</text>
        <dbReference type="Rhea" id="RHEA:29463"/>
        <dbReference type="ChEBI" id="CHEBI:29103"/>
    </reaction>
</comment>
<keyword evidence="9 14" id="KW-0472">Membrane</keyword>
<dbReference type="InterPro" id="IPR003278">
    <property type="entry name" value="K_chnl_inward-rec_Kir6.1"/>
</dbReference>
<evidence type="ECO:0000313" key="18">
    <source>
        <dbReference type="Proteomes" id="UP001623349"/>
    </source>
</evidence>
<proteinExistence type="inferred from homology"/>
<reference evidence="17 18" key="1">
    <citation type="submission" date="2024-08" db="EMBL/GenBank/DDBJ databases">
        <title>The draft genome of Apodemus speciosus.</title>
        <authorList>
            <person name="Nabeshima K."/>
            <person name="Suzuki S."/>
            <person name="Onuma M."/>
        </authorList>
    </citation>
    <scope>NUCLEOTIDE SEQUENCE [LARGE SCALE GENOMIC DNA]</scope>
    <source>
        <strain evidence="17">IB14-021</strain>
    </source>
</reference>
<keyword evidence="10 12" id="KW-0407">Ion channel</keyword>
<dbReference type="Proteomes" id="UP001623349">
    <property type="component" value="Unassembled WGS sequence"/>
</dbReference>
<comment type="caution">
    <text evidence="17">The sequence shown here is derived from an EMBL/GenBank/DDBJ whole genome shotgun (WGS) entry which is preliminary data.</text>
</comment>
<dbReference type="Gene3D" id="2.60.40.1400">
    <property type="entry name" value="G protein-activated inward rectifier potassium channel 1"/>
    <property type="match status" value="1"/>
</dbReference>
<dbReference type="InterPro" id="IPR040445">
    <property type="entry name" value="Kir_TM"/>
</dbReference>
<keyword evidence="8 12" id="KW-0406">Ion transport</keyword>
<keyword evidence="4 12" id="KW-0812">Transmembrane</keyword>
<evidence type="ECO:0000256" key="11">
    <source>
        <dbReference type="ARBA" id="ARBA00034430"/>
    </source>
</evidence>
<evidence type="ECO:0000259" key="16">
    <source>
        <dbReference type="Pfam" id="PF17655"/>
    </source>
</evidence>
<evidence type="ECO:0000313" key="17">
    <source>
        <dbReference type="EMBL" id="GAB1291414.1"/>
    </source>
</evidence>
<keyword evidence="5 12" id="KW-0851">Voltage-gated channel</keyword>
<feature type="compositionally biased region" description="Low complexity" evidence="13">
    <location>
        <begin position="376"/>
        <end position="393"/>
    </location>
</feature>
<dbReference type="SUPFAM" id="SSF81324">
    <property type="entry name" value="Voltage-gated potassium channels"/>
    <property type="match status" value="1"/>
</dbReference>
<evidence type="ECO:0000256" key="7">
    <source>
        <dbReference type="ARBA" id="ARBA00022989"/>
    </source>
</evidence>
<keyword evidence="2 12" id="KW-0813">Transport</keyword>
<evidence type="ECO:0000256" key="2">
    <source>
        <dbReference type="ARBA" id="ARBA00022448"/>
    </source>
</evidence>
<keyword evidence="6 12" id="KW-0630">Potassium</keyword>
<dbReference type="InterPro" id="IPR041647">
    <property type="entry name" value="IRK_C"/>
</dbReference>
<gene>
    <name evidence="17" type="ORF">APTSU1_000664400</name>
</gene>
<dbReference type="PRINTS" id="PR01320">
    <property type="entry name" value="KIRCHANNEL"/>
</dbReference>
<feature type="domain" description="Potassium channel inwardly rectifying transmembrane" evidence="15">
    <location>
        <begin position="37"/>
        <end position="172"/>
    </location>
</feature>
<dbReference type="SUPFAM" id="SSF81296">
    <property type="entry name" value="E set domains"/>
    <property type="match status" value="1"/>
</dbReference>
<dbReference type="Pfam" id="PF01007">
    <property type="entry name" value="IRK"/>
    <property type="match status" value="1"/>
</dbReference>
<dbReference type="EMBL" id="BAAFST010000006">
    <property type="protein sequence ID" value="GAB1291414.1"/>
    <property type="molecule type" value="Genomic_DNA"/>
</dbReference>
<evidence type="ECO:0000259" key="15">
    <source>
        <dbReference type="Pfam" id="PF01007"/>
    </source>
</evidence>
<dbReference type="PANTHER" id="PTHR11767:SF11">
    <property type="entry name" value="ATP-SENSITIVE INWARD RECTIFIER POTASSIUM CHANNEL 8"/>
    <property type="match status" value="1"/>
</dbReference>
<evidence type="ECO:0000256" key="5">
    <source>
        <dbReference type="ARBA" id="ARBA00022882"/>
    </source>
</evidence>
<dbReference type="PRINTS" id="PR01331">
    <property type="entry name" value="KIR61CHANNEL"/>
</dbReference>
<comment type="subcellular location">
    <subcellularLocation>
        <location evidence="1 12">Membrane</location>
        <topology evidence="1 12">Multi-pass membrane protein</topology>
    </subcellularLocation>
</comment>
<keyword evidence="7 14" id="KW-1133">Transmembrane helix</keyword>
<dbReference type="PANTHER" id="PTHR11767">
    <property type="entry name" value="INWARD RECTIFIER POTASSIUM CHANNEL"/>
    <property type="match status" value="1"/>
</dbReference>
<feature type="region of interest" description="Disordered" evidence="13">
    <location>
        <begin position="363"/>
        <end position="413"/>
    </location>
</feature>
<feature type="transmembrane region" description="Helical" evidence="14">
    <location>
        <begin position="73"/>
        <end position="94"/>
    </location>
</feature>
<evidence type="ECO:0000256" key="8">
    <source>
        <dbReference type="ARBA" id="ARBA00023065"/>
    </source>
</evidence>
<name>A0ABQ0EWK4_APOSI</name>
<evidence type="ECO:0000256" key="10">
    <source>
        <dbReference type="ARBA" id="ARBA00023303"/>
    </source>
</evidence>
<evidence type="ECO:0000256" key="12">
    <source>
        <dbReference type="RuleBase" id="RU003822"/>
    </source>
</evidence>
<evidence type="ECO:0000256" key="13">
    <source>
        <dbReference type="SAM" id="MobiDB-lite"/>
    </source>
</evidence>
<keyword evidence="18" id="KW-1185">Reference proteome</keyword>
<dbReference type="Pfam" id="PF17655">
    <property type="entry name" value="IRK_C"/>
    <property type="match status" value="1"/>
</dbReference>
<dbReference type="InterPro" id="IPR014756">
    <property type="entry name" value="Ig_E-set"/>
</dbReference>
<organism evidence="17 18">
    <name type="scientific">Apodemus speciosus</name>
    <name type="common">Large Japanese field mouse</name>
    <dbReference type="NCBI Taxonomy" id="105296"/>
    <lineage>
        <taxon>Eukaryota</taxon>
        <taxon>Metazoa</taxon>
        <taxon>Chordata</taxon>
        <taxon>Craniata</taxon>
        <taxon>Vertebrata</taxon>
        <taxon>Euteleostomi</taxon>
        <taxon>Mammalia</taxon>
        <taxon>Eutheria</taxon>
        <taxon>Euarchontoglires</taxon>
        <taxon>Glires</taxon>
        <taxon>Rodentia</taxon>
        <taxon>Myomorpha</taxon>
        <taxon>Muroidea</taxon>
        <taxon>Muridae</taxon>
        <taxon>Murinae</taxon>
        <taxon>Apodemus</taxon>
    </lineage>
</organism>
<dbReference type="PIRSF" id="PIRSF005465">
    <property type="entry name" value="GIRK_kir"/>
    <property type="match status" value="1"/>
</dbReference>
<dbReference type="InterPro" id="IPR016449">
    <property type="entry name" value="K_chnl_inward-rec_Kir"/>
</dbReference>
<evidence type="ECO:0000256" key="6">
    <source>
        <dbReference type="ARBA" id="ARBA00022958"/>
    </source>
</evidence>
<feature type="transmembrane region" description="Helical" evidence="14">
    <location>
        <begin position="143"/>
        <end position="167"/>
    </location>
</feature>
<evidence type="ECO:0000256" key="1">
    <source>
        <dbReference type="ARBA" id="ARBA00004141"/>
    </source>
</evidence>
<feature type="domain" description="Inward rectifier potassium channel C-terminal" evidence="16">
    <location>
        <begin position="180"/>
        <end position="350"/>
    </location>
</feature>
<protein>
    <submittedName>
        <fullName evidence="17">ATP-sensitive inward rectifier potassium channel 8</fullName>
    </submittedName>
</protein>